<proteinExistence type="inferred from homology"/>
<dbReference type="Gene3D" id="6.20.250.60">
    <property type="match status" value="1"/>
</dbReference>
<gene>
    <name evidence="4" type="ORF">SLEP1_g28691</name>
</gene>
<dbReference type="InterPro" id="IPR032640">
    <property type="entry name" value="AMPK1_CBM"/>
</dbReference>
<dbReference type="SMART" id="SM01010">
    <property type="entry name" value="AMPKBI"/>
    <property type="match status" value="1"/>
</dbReference>
<dbReference type="EMBL" id="BPVZ01000050">
    <property type="protein sequence ID" value="GKV18286.1"/>
    <property type="molecule type" value="Genomic_DNA"/>
</dbReference>
<dbReference type="Gene3D" id="2.60.40.10">
    <property type="entry name" value="Immunoglobulins"/>
    <property type="match status" value="1"/>
</dbReference>
<dbReference type="PANTHER" id="PTHR46316:SF6">
    <property type="entry name" value="ASSOCIATION WITH THE SNF1 COMPLEX (ASC) DOMAIN-CONTAINING PROTEIN"/>
    <property type="match status" value="1"/>
</dbReference>
<accession>A0AAV5K0X1</accession>
<dbReference type="CDD" id="cd02859">
    <property type="entry name" value="E_set_AMPKbeta_like_N"/>
    <property type="match status" value="1"/>
</dbReference>
<keyword evidence="5" id="KW-1185">Reference proteome</keyword>
<dbReference type="SUPFAM" id="SSF160219">
    <property type="entry name" value="AMPKBI-like"/>
    <property type="match status" value="1"/>
</dbReference>
<dbReference type="AlphaFoldDB" id="A0AAV5K0X1"/>
<comment type="caution">
    <text evidence="4">The sequence shown here is derived from an EMBL/GenBank/DDBJ whole genome shotgun (WGS) entry which is preliminary data.</text>
</comment>
<dbReference type="Pfam" id="PF04739">
    <property type="entry name" value="AMPKBI"/>
    <property type="match status" value="1"/>
</dbReference>
<evidence type="ECO:0000259" key="3">
    <source>
        <dbReference type="SMART" id="SM01010"/>
    </source>
</evidence>
<dbReference type="InterPro" id="IPR037256">
    <property type="entry name" value="ASC_dom_sf"/>
</dbReference>
<dbReference type="Pfam" id="PF16561">
    <property type="entry name" value="AMPK1_CBM"/>
    <property type="match status" value="1"/>
</dbReference>
<evidence type="ECO:0000313" key="5">
    <source>
        <dbReference type="Proteomes" id="UP001054252"/>
    </source>
</evidence>
<dbReference type="InterPro" id="IPR006828">
    <property type="entry name" value="ASC_dom"/>
</dbReference>
<protein>
    <recommendedName>
        <fullName evidence="3">Association with the SNF1 complex (ASC) domain-containing protein</fullName>
    </recommendedName>
</protein>
<feature type="compositionally biased region" description="Basic and acidic residues" evidence="2">
    <location>
        <begin position="7"/>
        <end position="21"/>
    </location>
</feature>
<comment type="similarity">
    <text evidence="1">Belongs to the 5'-AMP-activated protein kinase beta subunit family.</text>
</comment>
<organism evidence="4 5">
    <name type="scientific">Rubroshorea leprosula</name>
    <dbReference type="NCBI Taxonomy" id="152421"/>
    <lineage>
        <taxon>Eukaryota</taxon>
        <taxon>Viridiplantae</taxon>
        <taxon>Streptophyta</taxon>
        <taxon>Embryophyta</taxon>
        <taxon>Tracheophyta</taxon>
        <taxon>Spermatophyta</taxon>
        <taxon>Magnoliopsida</taxon>
        <taxon>eudicotyledons</taxon>
        <taxon>Gunneridae</taxon>
        <taxon>Pentapetalae</taxon>
        <taxon>rosids</taxon>
        <taxon>malvids</taxon>
        <taxon>Malvales</taxon>
        <taxon>Dipterocarpaceae</taxon>
        <taxon>Rubroshorea</taxon>
    </lineage>
</organism>
<reference evidence="4 5" key="1">
    <citation type="journal article" date="2021" name="Commun. Biol.">
        <title>The genome of Shorea leprosula (Dipterocarpaceae) highlights the ecological relevance of drought in aseasonal tropical rainforests.</title>
        <authorList>
            <person name="Ng K.K.S."/>
            <person name="Kobayashi M.J."/>
            <person name="Fawcett J.A."/>
            <person name="Hatakeyama M."/>
            <person name="Paape T."/>
            <person name="Ng C.H."/>
            <person name="Ang C.C."/>
            <person name="Tnah L.H."/>
            <person name="Lee C.T."/>
            <person name="Nishiyama T."/>
            <person name="Sese J."/>
            <person name="O'Brien M.J."/>
            <person name="Copetti D."/>
            <person name="Mohd Noor M.I."/>
            <person name="Ong R.C."/>
            <person name="Putra M."/>
            <person name="Sireger I.Z."/>
            <person name="Indrioko S."/>
            <person name="Kosugi Y."/>
            <person name="Izuno A."/>
            <person name="Isagi Y."/>
            <person name="Lee S.L."/>
            <person name="Shimizu K.K."/>
        </authorList>
    </citation>
    <scope>NUCLEOTIDE SEQUENCE [LARGE SCALE GENOMIC DNA]</scope>
    <source>
        <strain evidence="4">214</strain>
    </source>
</reference>
<name>A0AAV5K0X1_9ROSI</name>
<evidence type="ECO:0000256" key="1">
    <source>
        <dbReference type="ARBA" id="ARBA00010926"/>
    </source>
</evidence>
<dbReference type="GO" id="GO:0009507">
    <property type="term" value="C:chloroplast"/>
    <property type="evidence" value="ECO:0007669"/>
    <property type="project" value="UniProtKB-ARBA"/>
</dbReference>
<evidence type="ECO:0000256" key="2">
    <source>
        <dbReference type="SAM" id="MobiDB-lite"/>
    </source>
</evidence>
<sequence>MGNASSGRDDEGTSGVKKNEYEVGEENSNPDPMLHSAPHAPRALQPPSISVRQNPMAPLTIPGETSREWNQVLMQNARQHNGTVCVEKRSAAMIVWSRGGKEVAVTGSWDNWQTIETLHPLNKDFIITKILLPGVYHYRFIVDGQMTYASELPWNCDNAGIAYNIFDLQSETMPSAAQSSSSTTRTQATIKQHMMPLPLSSSGLSQEFTPNRLAEFGSPPSPLSSYDNEPLNDSDFIKYPPDLPPQLQMTILNEPSSTIGTDQYLLVPNHTTLNHLYIQNSDGSQPVALGVTHRFLQKYVTVIIYKAFFR</sequence>
<dbReference type="InterPro" id="IPR013783">
    <property type="entry name" value="Ig-like_fold"/>
</dbReference>
<dbReference type="InterPro" id="IPR043554">
    <property type="entry name" value="KINB"/>
</dbReference>
<dbReference type="InterPro" id="IPR014756">
    <property type="entry name" value="Ig_E-set"/>
</dbReference>
<dbReference type="Proteomes" id="UP001054252">
    <property type="component" value="Unassembled WGS sequence"/>
</dbReference>
<evidence type="ECO:0000313" key="4">
    <source>
        <dbReference type="EMBL" id="GKV18286.1"/>
    </source>
</evidence>
<feature type="region of interest" description="Disordered" evidence="2">
    <location>
        <begin position="1"/>
        <end position="62"/>
    </location>
</feature>
<dbReference type="SUPFAM" id="SSF81296">
    <property type="entry name" value="E set domains"/>
    <property type="match status" value="1"/>
</dbReference>
<feature type="domain" description="Association with the SNF1 complex (ASC)" evidence="3">
    <location>
        <begin position="219"/>
        <end position="308"/>
    </location>
</feature>
<dbReference type="PANTHER" id="PTHR46316">
    <property type="entry name" value="SNF1-RELATED PROTEIN KINASE REGULATORY SUBUNIT BETA-1"/>
    <property type="match status" value="1"/>
</dbReference>